<dbReference type="eggNOG" id="COG0370">
    <property type="taxonomic scope" value="Bacteria"/>
</dbReference>
<evidence type="ECO:0000313" key="3">
    <source>
        <dbReference type="EMBL" id="KDR53377.1"/>
    </source>
</evidence>
<keyword evidence="1" id="KW-0812">Transmembrane</keyword>
<dbReference type="Pfam" id="PF07670">
    <property type="entry name" value="Gate"/>
    <property type="match status" value="1"/>
</dbReference>
<evidence type="ECO:0000259" key="2">
    <source>
        <dbReference type="Pfam" id="PF07670"/>
    </source>
</evidence>
<sequence length="165" mass="18168">MASIIVWALGYFPHNDALDKQQQQEQSIIGRMGKAVEPVFRLQGFDWKLDVSLLAGVGAKEIVASTMGVLYADDDSFGSDDSYSDDTEKYTRLRKQMLNDGLSPLSAYAYLIFVLLYFPCIATVAAIRNESGSWRWALFAAVYTTGLAWVVSAAVYQVGSLIMGS</sequence>
<evidence type="ECO:0000256" key="1">
    <source>
        <dbReference type="SAM" id="Phobius"/>
    </source>
</evidence>
<dbReference type="PATRIC" id="fig|1122985.7.peg.518"/>
<dbReference type="GO" id="GO:0005886">
    <property type="term" value="C:plasma membrane"/>
    <property type="evidence" value="ECO:0007669"/>
    <property type="project" value="TreeGrafter"/>
</dbReference>
<proteinExistence type="predicted"/>
<dbReference type="Proteomes" id="UP000027442">
    <property type="component" value="Unassembled WGS sequence"/>
</dbReference>
<organism evidence="3 4">
    <name type="scientific">Hoylesella loescheii DSM 19665 = JCM 12249 = ATCC 15930</name>
    <dbReference type="NCBI Taxonomy" id="1122985"/>
    <lineage>
        <taxon>Bacteria</taxon>
        <taxon>Pseudomonadati</taxon>
        <taxon>Bacteroidota</taxon>
        <taxon>Bacteroidia</taxon>
        <taxon>Bacteroidales</taxon>
        <taxon>Prevotellaceae</taxon>
        <taxon>Hoylesella</taxon>
    </lineage>
</organism>
<name>A0A069QL24_HOYLO</name>
<keyword evidence="4" id="KW-1185">Reference proteome</keyword>
<dbReference type="GO" id="GO:0015093">
    <property type="term" value="F:ferrous iron transmembrane transporter activity"/>
    <property type="evidence" value="ECO:0007669"/>
    <property type="project" value="TreeGrafter"/>
</dbReference>
<gene>
    <name evidence="3" type="ORF">HMPREF1991_00495</name>
</gene>
<comment type="caution">
    <text evidence="3">The sequence shown here is derived from an EMBL/GenBank/DDBJ whole genome shotgun (WGS) entry which is preliminary data.</text>
</comment>
<accession>A0A069QL24</accession>
<dbReference type="PANTHER" id="PTHR43185:SF1">
    <property type="entry name" value="FE(2+) TRANSPORTER FEOB"/>
    <property type="match status" value="1"/>
</dbReference>
<evidence type="ECO:0000313" key="4">
    <source>
        <dbReference type="Proteomes" id="UP000027442"/>
    </source>
</evidence>
<dbReference type="HOGENOM" id="CLU_013350_5_0_10"/>
<reference evidence="3 4" key="1">
    <citation type="submission" date="2013-08" db="EMBL/GenBank/DDBJ databases">
        <authorList>
            <person name="Weinstock G."/>
            <person name="Sodergren E."/>
            <person name="Wylie T."/>
            <person name="Fulton L."/>
            <person name="Fulton R."/>
            <person name="Fronick C."/>
            <person name="O'Laughlin M."/>
            <person name="Godfrey J."/>
            <person name="Miner T."/>
            <person name="Herter B."/>
            <person name="Appelbaum E."/>
            <person name="Cordes M."/>
            <person name="Lek S."/>
            <person name="Wollam A."/>
            <person name="Pepin K.H."/>
            <person name="Palsikar V.B."/>
            <person name="Mitreva M."/>
            <person name="Wilson R.K."/>
        </authorList>
    </citation>
    <scope>NUCLEOTIDE SEQUENCE [LARGE SCALE GENOMIC DNA]</scope>
    <source>
        <strain evidence="3 4">ATCC 15930</strain>
    </source>
</reference>
<protein>
    <submittedName>
        <fullName evidence="3">Transporter gate domain protein</fullName>
    </submittedName>
</protein>
<keyword evidence="1" id="KW-1133">Transmembrane helix</keyword>
<dbReference type="EMBL" id="JNGW01000016">
    <property type="protein sequence ID" value="KDR53377.1"/>
    <property type="molecule type" value="Genomic_DNA"/>
</dbReference>
<feature type="domain" description="Nucleoside transporter/FeoB GTPase Gate" evidence="2">
    <location>
        <begin position="2"/>
        <end position="134"/>
    </location>
</feature>
<dbReference type="InterPro" id="IPR050860">
    <property type="entry name" value="FeoB_GTPase"/>
</dbReference>
<keyword evidence="1" id="KW-0472">Membrane</keyword>
<dbReference type="AlphaFoldDB" id="A0A069QL24"/>
<dbReference type="PANTHER" id="PTHR43185">
    <property type="entry name" value="FERROUS IRON TRANSPORT PROTEIN B"/>
    <property type="match status" value="1"/>
</dbReference>
<dbReference type="InterPro" id="IPR011642">
    <property type="entry name" value="Gate_dom"/>
</dbReference>
<feature type="transmembrane region" description="Helical" evidence="1">
    <location>
        <begin position="107"/>
        <end position="127"/>
    </location>
</feature>
<feature type="transmembrane region" description="Helical" evidence="1">
    <location>
        <begin position="134"/>
        <end position="156"/>
    </location>
</feature>